<gene>
    <name evidence="4" type="ORF">ABQ292_19635</name>
</gene>
<dbReference type="Pfam" id="PF01928">
    <property type="entry name" value="CYTH"/>
    <property type="match status" value="1"/>
</dbReference>
<evidence type="ECO:0000256" key="1">
    <source>
        <dbReference type="SAM" id="MobiDB-lite"/>
    </source>
</evidence>
<keyword evidence="5" id="KW-1185">Reference proteome</keyword>
<dbReference type="InterPro" id="IPR007899">
    <property type="entry name" value="CHAD_dom"/>
</dbReference>
<organism evidence="4 5">
    <name type="scientific">Geodermatophilus maliterrae</name>
    <dbReference type="NCBI Taxonomy" id="3162531"/>
    <lineage>
        <taxon>Bacteria</taxon>
        <taxon>Bacillati</taxon>
        <taxon>Actinomycetota</taxon>
        <taxon>Actinomycetes</taxon>
        <taxon>Geodermatophilales</taxon>
        <taxon>Geodermatophilaceae</taxon>
        <taxon>Geodermatophilus</taxon>
    </lineage>
</organism>
<dbReference type="InterPro" id="IPR038186">
    <property type="entry name" value="CHAD_dom_sf"/>
</dbReference>
<dbReference type="SUPFAM" id="SSF55154">
    <property type="entry name" value="CYTH-like phosphatases"/>
    <property type="match status" value="1"/>
</dbReference>
<dbReference type="Gene3D" id="2.40.320.10">
    <property type="entry name" value="Hypothetical Protein Pfu-838710-001"/>
    <property type="match status" value="1"/>
</dbReference>
<dbReference type="PROSITE" id="PS51707">
    <property type="entry name" value="CYTH"/>
    <property type="match status" value="1"/>
</dbReference>
<feature type="domain" description="CYTH" evidence="2">
    <location>
        <begin position="5"/>
        <end position="208"/>
    </location>
</feature>
<accession>A0ABV3XJ23</accession>
<dbReference type="Pfam" id="PF05235">
    <property type="entry name" value="CHAD"/>
    <property type="match status" value="1"/>
</dbReference>
<name>A0ABV3XJ23_9ACTN</name>
<feature type="compositionally biased region" description="Gly residues" evidence="1">
    <location>
        <begin position="222"/>
        <end position="239"/>
    </location>
</feature>
<sequence>MGSGQLEVERKFEAGPDAVLPDLSTVDGVATVGDVVPHELDATYYDTPDLRLARARITLRRRTGGTDAGWHLKLPTAVAGSRREVHAPIGPRRTVVPRAVTEPVTGVLRGARPGPVAVLQTTRLVTPLLGDDGRVLAEVASDTVTGTVLAAEADAPSTVTTWREIEVELVDGDEALLDAVTQALTAAGIEPSDLPSKLTRVLAGRLAALTPPPLRLPEARGNGSGTGDGSGSGSGSGSGKKGKGKKGRKKDDEAQDARGGAPTAAEVVLAAVRTQVQALLTADIGVRTGDPEGVHDLRVACRRLRSILAAFRPVLDRTATDPLRDELQATGARLSAARDGEVALEHLRAVVDVQPVELVRGPVVARLQSARVADHEKGRRAAVRALSDRRHLQLLDALDALLTDPPLAEAAAEPAPAVLADAVRRTGKRLQHRIAEARDAAAREAAAREAGTGAGTGAAGHEQEEHALHEVRKAAKRVRYTAEVAGPVLGAPAEALVTCMKQVQDLLGEAQDTVVTRAVCTRLAAAASGAGEDTFTYGRLHALEEWRAERADQAFWSIEPSLRSAVRAAART</sequence>
<dbReference type="PROSITE" id="PS51708">
    <property type="entry name" value="CHAD"/>
    <property type="match status" value="1"/>
</dbReference>
<dbReference type="PANTHER" id="PTHR39339:SF1">
    <property type="entry name" value="CHAD DOMAIN-CONTAINING PROTEIN"/>
    <property type="match status" value="1"/>
</dbReference>
<dbReference type="InterPro" id="IPR023577">
    <property type="entry name" value="CYTH_domain"/>
</dbReference>
<feature type="region of interest" description="Disordered" evidence="1">
    <location>
        <begin position="209"/>
        <end position="261"/>
    </location>
</feature>
<evidence type="ECO:0000313" key="4">
    <source>
        <dbReference type="EMBL" id="MEX5720580.1"/>
    </source>
</evidence>
<dbReference type="InterPro" id="IPR033469">
    <property type="entry name" value="CYTH-like_dom_sf"/>
</dbReference>
<dbReference type="Gene3D" id="1.40.20.10">
    <property type="entry name" value="CHAD domain"/>
    <property type="match status" value="1"/>
</dbReference>
<dbReference type="Proteomes" id="UP001560045">
    <property type="component" value="Unassembled WGS sequence"/>
</dbReference>
<dbReference type="PANTHER" id="PTHR39339">
    <property type="entry name" value="SLR1444 PROTEIN"/>
    <property type="match status" value="1"/>
</dbReference>
<protein>
    <submittedName>
        <fullName evidence="4">CHAD domain-containing protein</fullName>
    </submittedName>
</protein>
<reference evidence="4 5" key="1">
    <citation type="submission" date="2024-06" db="EMBL/GenBank/DDBJ databases">
        <title>Draft genome sequence of Geodermatophilus badlandi, a novel member of the Geodermatophilaceae isolated from badland sedimentary rocks in the Red desert, Wyoming, USA.</title>
        <authorList>
            <person name="Ben Tekaya S."/>
            <person name="Nouioui I."/>
            <person name="Flores G.M."/>
            <person name="Shaal M.N."/>
            <person name="Bredoire F."/>
            <person name="Basile F."/>
            <person name="Van Diepen L."/>
            <person name="Ward N.L."/>
        </authorList>
    </citation>
    <scope>NUCLEOTIDE SEQUENCE [LARGE SCALE GENOMIC DNA]</scope>
    <source>
        <strain evidence="4 5">WL48A</strain>
    </source>
</reference>
<dbReference type="SMART" id="SM01118">
    <property type="entry name" value="CYTH"/>
    <property type="match status" value="1"/>
</dbReference>
<dbReference type="RefSeq" id="WP_369209401.1">
    <property type="nucleotide sequence ID" value="NZ_JBFNXQ010000077.1"/>
</dbReference>
<dbReference type="CDD" id="cd07374">
    <property type="entry name" value="CYTH-like_Pase"/>
    <property type="match status" value="1"/>
</dbReference>
<dbReference type="EMBL" id="JBFNXQ010000077">
    <property type="protein sequence ID" value="MEX5720580.1"/>
    <property type="molecule type" value="Genomic_DNA"/>
</dbReference>
<proteinExistence type="predicted"/>
<comment type="caution">
    <text evidence="4">The sequence shown here is derived from an EMBL/GenBank/DDBJ whole genome shotgun (WGS) entry which is preliminary data.</text>
</comment>
<evidence type="ECO:0000259" key="3">
    <source>
        <dbReference type="PROSITE" id="PS51708"/>
    </source>
</evidence>
<feature type="domain" description="CHAD" evidence="3">
    <location>
        <begin position="261"/>
        <end position="563"/>
    </location>
</feature>
<evidence type="ECO:0000313" key="5">
    <source>
        <dbReference type="Proteomes" id="UP001560045"/>
    </source>
</evidence>
<evidence type="ECO:0000259" key="2">
    <source>
        <dbReference type="PROSITE" id="PS51707"/>
    </source>
</evidence>
<dbReference type="SMART" id="SM00880">
    <property type="entry name" value="CHAD"/>
    <property type="match status" value="1"/>
</dbReference>